<gene>
    <name evidence="3" type="ORF">IHQ68_00110</name>
</gene>
<evidence type="ECO:0000313" key="4">
    <source>
        <dbReference type="Proteomes" id="UP001181622"/>
    </source>
</evidence>
<evidence type="ECO:0008006" key="5">
    <source>
        <dbReference type="Google" id="ProtNLM"/>
    </source>
</evidence>
<organism evidence="3 4">
    <name type="scientific">Chelatococcus sambhunathii</name>
    <dbReference type="NCBI Taxonomy" id="363953"/>
    <lineage>
        <taxon>Bacteria</taxon>
        <taxon>Pseudomonadati</taxon>
        <taxon>Pseudomonadota</taxon>
        <taxon>Alphaproteobacteria</taxon>
        <taxon>Hyphomicrobiales</taxon>
        <taxon>Chelatococcaceae</taxon>
        <taxon>Chelatococcus</taxon>
    </lineage>
</organism>
<evidence type="ECO:0000256" key="2">
    <source>
        <dbReference type="SAM" id="SignalP"/>
    </source>
</evidence>
<feature type="signal peptide" evidence="2">
    <location>
        <begin position="1"/>
        <end position="19"/>
    </location>
</feature>
<evidence type="ECO:0000256" key="1">
    <source>
        <dbReference type="SAM" id="MobiDB-lite"/>
    </source>
</evidence>
<name>A0ABU1DAF8_9HYPH</name>
<dbReference type="Proteomes" id="UP001181622">
    <property type="component" value="Unassembled WGS sequence"/>
</dbReference>
<dbReference type="EMBL" id="JADBEO010000001">
    <property type="protein sequence ID" value="MDR4305031.1"/>
    <property type="molecule type" value="Genomic_DNA"/>
</dbReference>
<proteinExistence type="predicted"/>
<accession>A0ABU1DAF8</accession>
<reference evidence="3" key="1">
    <citation type="submission" date="2020-10" db="EMBL/GenBank/DDBJ databases">
        <authorList>
            <person name="Abbas A."/>
            <person name="Razzaq R."/>
            <person name="Waqas M."/>
            <person name="Abbas N."/>
            <person name="Nielsen T.K."/>
            <person name="Hansen L.H."/>
            <person name="Hussain S."/>
            <person name="Shahid M."/>
        </authorList>
    </citation>
    <scope>NUCLEOTIDE SEQUENCE</scope>
    <source>
        <strain evidence="3">S14</strain>
    </source>
</reference>
<sequence length="99" mass="9705">MRIPAAIALSLLISGSAIAQTTPSTTDAPAAAGQKPQSDPKQTSPGATGAMQNEAAGVATSPQEVRKQQEGTGPSGKNTTSPGTVGATPGDDPAQPKPK</sequence>
<feature type="chain" id="PRO_5047414679" description="Serine/threonine protein kinase" evidence="2">
    <location>
        <begin position="20"/>
        <end position="99"/>
    </location>
</feature>
<evidence type="ECO:0000313" key="3">
    <source>
        <dbReference type="EMBL" id="MDR4305031.1"/>
    </source>
</evidence>
<keyword evidence="2" id="KW-0732">Signal</keyword>
<dbReference type="RefSeq" id="WP_309388083.1">
    <property type="nucleotide sequence ID" value="NZ_JADBEO010000001.1"/>
</dbReference>
<feature type="compositionally biased region" description="Polar residues" evidence="1">
    <location>
        <begin position="35"/>
        <end position="46"/>
    </location>
</feature>
<feature type="region of interest" description="Disordered" evidence="1">
    <location>
        <begin position="21"/>
        <end position="99"/>
    </location>
</feature>
<feature type="compositionally biased region" description="Polar residues" evidence="1">
    <location>
        <begin position="70"/>
        <end position="83"/>
    </location>
</feature>
<keyword evidence="4" id="KW-1185">Reference proteome</keyword>
<protein>
    <recommendedName>
        <fullName evidence="5">Serine/threonine protein kinase</fullName>
    </recommendedName>
</protein>
<feature type="compositionally biased region" description="Low complexity" evidence="1">
    <location>
        <begin position="21"/>
        <end position="32"/>
    </location>
</feature>
<comment type="caution">
    <text evidence="3">The sequence shown here is derived from an EMBL/GenBank/DDBJ whole genome shotgun (WGS) entry which is preliminary data.</text>
</comment>